<reference evidence="11 12" key="1">
    <citation type="journal article" date="2016" name="Antonie Van Leeuwenhoek">
        <title>Bacillus depressus sp. nov., isolated from soil of a sunflower field.</title>
        <authorList>
            <person name="Wei X."/>
            <person name="Xin D."/>
            <person name="Xin Y."/>
            <person name="Zhang H."/>
            <person name="Wang T."/>
            <person name="Zhang J."/>
        </authorList>
    </citation>
    <scope>NUCLEOTIDE SEQUENCE [LARGE SCALE GENOMIC DNA]</scope>
    <source>
        <strain evidence="11 12">BZ1</strain>
    </source>
</reference>
<evidence type="ECO:0000256" key="1">
    <source>
        <dbReference type="ARBA" id="ARBA00004202"/>
    </source>
</evidence>
<evidence type="ECO:0000256" key="3">
    <source>
        <dbReference type="ARBA" id="ARBA00022448"/>
    </source>
</evidence>
<dbReference type="Pfam" id="PF08352">
    <property type="entry name" value="oligo_HPY"/>
    <property type="match status" value="1"/>
</dbReference>
<evidence type="ECO:0000256" key="2">
    <source>
        <dbReference type="ARBA" id="ARBA00005417"/>
    </source>
</evidence>
<protein>
    <submittedName>
        <fullName evidence="11">ABC transporter ATP-binding protein</fullName>
    </submittedName>
</protein>
<dbReference type="FunFam" id="3.40.50.300:FF:000016">
    <property type="entry name" value="Oligopeptide ABC transporter ATP-binding component"/>
    <property type="match status" value="1"/>
</dbReference>
<evidence type="ECO:0000259" key="10">
    <source>
        <dbReference type="PROSITE" id="PS50893"/>
    </source>
</evidence>
<sequence>MVRRSSVVNILEIENLNVVYTGRKEKVYAVNNVSLSIAEGESVGIVGESGSGKSTLAMAVLRLLSEKKADVSGTINFQGKDILGMSLKDYKQIRWKEISVVFQKSMNALSPIHKIGGQLEDIYRVHEPNENKKVIKEKILKLFTMVNLSDRVYNLYPHELSGGMLQRVSIALSLIHNPSFIVLDEATTALDVVTQGQILREIKKLETEIKMTRMMITHDISVVATSCDKVVVMYAGKVMEVGNVKDVLTKPAHPYTQGLLNSFPSLKGEKKQLTGIRGFLPDLSEKKEGCIFAPRCDFAKDICRNVTPKDYEVSSNQRSACHMHGSEYYENRRTS</sequence>
<dbReference type="InterPro" id="IPR027417">
    <property type="entry name" value="P-loop_NTPase"/>
</dbReference>
<comment type="similarity">
    <text evidence="2">Belongs to the ABC transporter superfamily.</text>
</comment>
<evidence type="ECO:0000256" key="6">
    <source>
        <dbReference type="ARBA" id="ARBA00022741"/>
    </source>
</evidence>
<comment type="caution">
    <text evidence="11">The sequence shown here is derived from an EMBL/GenBank/DDBJ whole genome shotgun (WGS) entry which is preliminary data.</text>
</comment>
<keyword evidence="5" id="KW-0997">Cell inner membrane</keyword>
<keyword evidence="4" id="KW-1003">Cell membrane</keyword>
<dbReference type="PROSITE" id="PS50893">
    <property type="entry name" value="ABC_TRANSPORTER_2"/>
    <property type="match status" value="1"/>
</dbReference>
<proteinExistence type="inferred from homology"/>
<evidence type="ECO:0000313" key="12">
    <source>
        <dbReference type="Proteomes" id="UP000481030"/>
    </source>
</evidence>
<dbReference type="PANTHER" id="PTHR43297">
    <property type="entry name" value="OLIGOPEPTIDE TRANSPORT ATP-BINDING PROTEIN APPD"/>
    <property type="match status" value="1"/>
</dbReference>
<keyword evidence="6" id="KW-0547">Nucleotide-binding</keyword>
<gene>
    <name evidence="11" type="ORF">F7731_12970</name>
</gene>
<dbReference type="InterPro" id="IPR050388">
    <property type="entry name" value="ABC_Ni/Peptide_Import"/>
</dbReference>
<dbReference type="GO" id="GO:0015833">
    <property type="term" value="P:peptide transport"/>
    <property type="evidence" value="ECO:0007669"/>
    <property type="project" value="InterPro"/>
</dbReference>
<organism evidence="11 12">
    <name type="scientific">Cytobacillus depressus</name>
    <dbReference type="NCBI Taxonomy" id="1602942"/>
    <lineage>
        <taxon>Bacteria</taxon>
        <taxon>Bacillati</taxon>
        <taxon>Bacillota</taxon>
        <taxon>Bacilli</taxon>
        <taxon>Bacillales</taxon>
        <taxon>Bacillaceae</taxon>
        <taxon>Cytobacillus</taxon>
    </lineage>
</organism>
<dbReference type="InterPro" id="IPR003439">
    <property type="entry name" value="ABC_transporter-like_ATP-bd"/>
</dbReference>
<keyword evidence="12" id="KW-1185">Reference proteome</keyword>
<dbReference type="PANTHER" id="PTHR43297:SF14">
    <property type="entry name" value="ATPASE AAA-TYPE CORE DOMAIN-CONTAINING PROTEIN"/>
    <property type="match status" value="1"/>
</dbReference>
<evidence type="ECO:0000313" key="11">
    <source>
        <dbReference type="EMBL" id="KAB2334685.1"/>
    </source>
</evidence>
<keyword evidence="7 11" id="KW-0067">ATP-binding</keyword>
<dbReference type="GO" id="GO:0005524">
    <property type="term" value="F:ATP binding"/>
    <property type="evidence" value="ECO:0007669"/>
    <property type="project" value="UniProtKB-KW"/>
</dbReference>
<dbReference type="CDD" id="cd03257">
    <property type="entry name" value="ABC_NikE_OppD_transporters"/>
    <property type="match status" value="1"/>
</dbReference>
<comment type="subcellular location">
    <subcellularLocation>
        <location evidence="1">Cell membrane</location>
        <topology evidence="1">Peripheral membrane protein</topology>
    </subcellularLocation>
</comment>
<dbReference type="EMBL" id="WBOS01000005">
    <property type="protein sequence ID" value="KAB2334685.1"/>
    <property type="molecule type" value="Genomic_DNA"/>
</dbReference>
<dbReference type="OrthoDB" id="43981at2"/>
<dbReference type="GO" id="GO:0005886">
    <property type="term" value="C:plasma membrane"/>
    <property type="evidence" value="ECO:0007669"/>
    <property type="project" value="UniProtKB-SubCell"/>
</dbReference>
<evidence type="ECO:0000256" key="8">
    <source>
        <dbReference type="ARBA" id="ARBA00022967"/>
    </source>
</evidence>
<dbReference type="Pfam" id="PF00005">
    <property type="entry name" value="ABC_tran"/>
    <property type="match status" value="1"/>
</dbReference>
<accession>A0A6L3V9I9</accession>
<feature type="domain" description="ABC transporter" evidence="10">
    <location>
        <begin position="13"/>
        <end position="260"/>
    </location>
</feature>
<dbReference type="AlphaFoldDB" id="A0A6L3V9I9"/>
<evidence type="ECO:0000256" key="4">
    <source>
        <dbReference type="ARBA" id="ARBA00022475"/>
    </source>
</evidence>
<dbReference type="NCBIfam" id="TIGR01727">
    <property type="entry name" value="oligo_HPY"/>
    <property type="match status" value="1"/>
</dbReference>
<dbReference type="SMART" id="SM00382">
    <property type="entry name" value="AAA"/>
    <property type="match status" value="1"/>
</dbReference>
<dbReference type="InterPro" id="IPR017871">
    <property type="entry name" value="ABC_transporter-like_CS"/>
</dbReference>
<dbReference type="Proteomes" id="UP000481030">
    <property type="component" value="Unassembled WGS sequence"/>
</dbReference>
<keyword evidence="9" id="KW-0472">Membrane</keyword>
<dbReference type="Gene3D" id="3.40.50.300">
    <property type="entry name" value="P-loop containing nucleotide triphosphate hydrolases"/>
    <property type="match status" value="1"/>
</dbReference>
<dbReference type="InterPro" id="IPR003593">
    <property type="entry name" value="AAA+_ATPase"/>
</dbReference>
<keyword evidence="3" id="KW-0813">Transport</keyword>
<dbReference type="InterPro" id="IPR013563">
    <property type="entry name" value="Oligopep_ABC_C"/>
</dbReference>
<dbReference type="SUPFAM" id="SSF52540">
    <property type="entry name" value="P-loop containing nucleoside triphosphate hydrolases"/>
    <property type="match status" value="1"/>
</dbReference>
<dbReference type="PROSITE" id="PS00211">
    <property type="entry name" value="ABC_TRANSPORTER_1"/>
    <property type="match status" value="1"/>
</dbReference>
<name>A0A6L3V9I9_9BACI</name>
<evidence type="ECO:0000256" key="9">
    <source>
        <dbReference type="ARBA" id="ARBA00023136"/>
    </source>
</evidence>
<evidence type="ECO:0000256" key="5">
    <source>
        <dbReference type="ARBA" id="ARBA00022519"/>
    </source>
</evidence>
<dbReference type="GO" id="GO:0016887">
    <property type="term" value="F:ATP hydrolysis activity"/>
    <property type="evidence" value="ECO:0007669"/>
    <property type="project" value="InterPro"/>
</dbReference>
<evidence type="ECO:0000256" key="7">
    <source>
        <dbReference type="ARBA" id="ARBA00022840"/>
    </source>
</evidence>
<keyword evidence="8" id="KW-1278">Translocase</keyword>